<organism evidence="2 3">
    <name type="scientific">Pseudotabrizicola sediminis</name>
    <dbReference type="NCBI Taxonomy" id="2486418"/>
    <lineage>
        <taxon>Bacteria</taxon>
        <taxon>Pseudomonadati</taxon>
        <taxon>Pseudomonadota</taxon>
        <taxon>Alphaproteobacteria</taxon>
        <taxon>Rhodobacterales</taxon>
        <taxon>Paracoccaceae</taxon>
        <taxon>Pseudotabrizicola</taxon>
    </lineage>
</organism>
<gene>
    <name evidence="2" type="ORF">EEB11_03860</name>
</gene>
<dbReference type="Proteomes" id="UP000297741">
    <property type="component" value="Unassembled WGS sequence"/>
</dbReference>
<dbReference type="RefSeq" id="WP_135429096.1">
    <property type="nucleotide sequence ID" value="NZ_RPEM01000002.1"/>
</dbReference>
<keyword evidence="1" id="KW-0812">Transmembrane</keyword>
<accession>A0ABY2KPT5</accession>
<keyword evidence="1" id="KW-1133">Transmembrane helix</keyword>
<keyword evidence="3" id="KW-1185">Reference proteome</keyword>
<protein>
    <recommendedName>
        <fullName evidence="4">Isopropylmalate isomerase</fullName>
    </recommendedName>
</protein>
<evidence type="ECO:0008006" key="4">
    <source>
        <dbReference type="Google" id="ProtNLM"/>
    </source>
</evidence>
<evidence type="ECO:0000313" key="2">
    <source>
        <dbReference type="EMBL" id="TGD44715.1"/>
    </source>
</evidence>
<feature type="transmembrane region" description="Helical" evidence="1">
    <location>
        <begin position="172"/>
        <end position="192"/>
    </location>
</feature>
<proteinExistence type="predicted"/>
<feature type="transmembrane region" description="Helical" evidence="1">
    <location>
        <begin position="133"/>
        <end position="152"/>
    </location>
</feature>
<evidence type="ECO:0000313" key="3">
    <source>
        <dbReference type="Proteomes" id="UP000297741"/>
    </source>
</evidence>
<feature type="transmembrane region" description="Helical" evidence="1">
    <location>
        <begin position="27"/>
        <end position="48"/>
    </location>
</feature>
<reference evidence="2 3" key="1">
    <citation type="submission" date="2018-11" db="EMBL/GenBank/DDBJ databases">
        <title>Tabrizicola sp. isolated from sediment of alpine lake.</title>
        <authorList>
            <person name="Liu Z."/>
        </authorList>
    </citation>
    <scope>NUCLEOTIDE SEQUENCE [LARGE SCALE GENOMIC DNA]</scope>
    <source>
        <strain evidence="2 3">DRYC-M-16</strain>
    </source>
</reference>
<keyword evidence="1" id="KW-0472">Membrane</keyword>
<sequence>MFQTINVSLLRACVFNRWSPTIWDPTFWGWFTVAAYVACAVLALRVVIRRRGGSARAQVFWTLLCLAMAFLAVNKQLDLQSLLTATGRCIARLQGWYEDRRPFQRTVILALLALILIVLTASLYYMRRDLRRNGLALLGLIVVAGFVAFRAVGFHHFNEIINLRVRDIRFNVIFELTGLVMITLNALVLLLTKGSRRR</sequence>
<name>A0ABY2KPT5_9RHOB</name>
<feature type="transmembrane region" description="Helical" evidence="1">
    <location>
        <begin position="106"/>
        <end position="126"/>
    </location>
</feature>
<comment type="caution">
    <text evidence="2">The sequence shown here is derived from an EMBL/GenBank/DDBJ whole genome shotgun (WGS) entry which is preliminary data.</text>
</comment>
<evidence type="ECO:0000256" key="1">
    <source>
        <dbReference type="SAM" id="Phobius"/>
    </source>
</evidence>
<dbReference type="EMBL" id="RPEM01000002">
    <property type="protein sequence ID" value="TGD44715.1"/>
    <property type="molecule type" value="Genomic_DNA"/>
</dbReference>
<feature type="transmembrane region" description="Helical" evidence="1">
    <location>
        <begin position="55"/>
        <end position="73"/>
    </location>
</feature>